<dbReference type="InterPro" id="IPR051211">
    <property type="entry name" value="PG_lysyltransferase"/>
</dbReference>
<evidence type="ECO:0000256" key="1">
    <source>
        <dbReference type="ARBA" id="ARBA00004651"/>
    </source>
</evidence>
<evidence type="ECO:0000256" key="4">
    <source>
        <dbReference type="ARBA" id="ARBA00022989"/>
    </source>
</evidence>
<keyword evidence="4" id="KW-1133">Transmembrane helix</keyword>
<dbReference type="Pfam" id="PF09924">
    <property type="entry name" value="LPG_synthase_C"/>
    <property type="match status" value="1"/>
</dbReference>
<dbReference type="AlphaFoldDB" id="A0A516R1X7"/>
<evidence type="ECO:0000256" key="3">
    <source>
        <dbReference type="ARBA" id="ARBA00022692"/>
    </source>
</evidence>
<protein>
    <submittedName>
        <fullName evidence="7">DUF2156 domain-containing protein</fullName>
    </submittedName>
</protein>
<dbReference type="Proteomes" id="UP000316806">
    <property type="component" value="Chromosome"/>
</dbReference>
<gene>
    <name evidence="7" type="ORF">FH965_03090</name>
</gene>
<reference evidence="7 8" key="1">
    <citation type="journal article" date="2019" name="J. Ind. Microbiol. Biotechnol.">
        <title>The complete genomic sequence of Streptomyces spectabilis NRRL-2792 and identification of secondary metabolite biosynthetic gene clusters.</title>
        <authorList>
            <person name="Sinha A."/>
            <person name="Phillips-Salemka S."/>
            <person name="Niraula T.A."/>
            <person name="Short K.A."/>
            <person name="Niraula N.P."/>
        </authorList>
    </citation>
    <scope>NUCLEOTIDE SEQUENCE [LARGE SCALE GENOMIC DNA]</scope>
    <source>
        <strain evidence="7 8">NRRL 2792</strain>
    </source>
</reference>
<dbReference type="InterPro" id="IPR024320">
    <property type="entry name" value="LPG_synthase_C"/>
</dbReference>
<dbReference type="GO" id="GO:0005886">
    <property type="term" value="C:plasma membrane"/>
    <property type="evidence" value="ECO:0007669"/>
    <property type="project" value="UniProtKB-SubCell"/>
</dbReference>
<evidence type="ECO:0000313" key="8">
    <source>
        <dbReference type="Proteomes" id="UP000316806"/>
    </source>
</evidence>
<evidence type="ECO:0000256" key="2">
    <source>
        <dbReference type="ARBA" id="ARBA00022475"/>
    </source>
</evidence>
<dbReference type="GO" id="GO:0055091">
    <property type="term" value="P:phospholipid homeostasis"/>
    <property type="evidence" value="ECO:0007669"/>
    <property type="project" value="TreeGrafter"/>
</dbReference>
<dbReference type="EMBL" id="CP040916">
    <property type="protein sequence ID" value="QDQ09668.1"/>
    <property type="molecule type" value="Genomic_DNA"/>
</dbReference>
<organism evidence="7 8">
    <name type="scientific">Streptomyces spectabilis</name>
    <dbReference type="NCBI Taxonomy" id="68270"/>
    <lineage>
        <taxon>Bacteria</taxon>
        <taxon>Bacillati</taxon>
        <taxon>Actinomycetota</taxon>
        <taxon>Actinomycetes</taxon>
        <taxon>Kitasatosporales</taxon>
        <taxon>Streptomycetaceae</taxon>
        <taxon>Streptomyces</taxon>
    </lineage>
</organism>
<evidence type="ECO:0000313" key="7">
    <source>
        <dbReference type="EMBL" id="QDQ09668.1"/>
    </source>
</evidence>
<comment type="subcellular location">
    <subcellularLocation>
        <location evidence="1">Cell membrane</location>
        <topology evidence="1">Multi-pass membrane protein</topology>
    </subcellularLocation>
</comment>
<sequence length="336" mass="37114">MSQVSDRSPASEEISQAALAAVQKHAENPSAFLALNAGNQLFIGDGGELVAYREAGRFFVQFGGVFGPRDRQAVVLREFRQHARARRRRIVGIQLQRADAELYAAEGFTLNQVGSSYAVHIPRFTLRGSRFMKLRNKISRARRGGLRVAEVAFAEHRDGVRAIDAAWLRGKGRHVKEIEFLIGETGGPVQQYRRLFLGTLEDRPVAYVSYAPAYGSRPGWLHDLSRRLPDAPPGVMEAINASALEAFSRERAEWLHFGFTPFTGLEASHELTPSSALTGKFLRLLAEKGGAVYPAASQLAYKQKWGPQLVLPEYLAFEGGASPGAVWRLLRVTKSV</sequence>
<dbReference type="SUPFAM" id="SSF55729">
    <property type="entry name" value="Acyl-CoA N-acyltransferases (Nat)"/>
    <property type="match status" value="1"/>
</dbReference>
<feature type="domain" description="Phosphatidylglycerol lysyltransferase C-terminal" evidence="6">
    <location>
        <begin position="23"/>
        <end position="317"/>
    </location>
</feature>
<accession>A0A516R1X7</accession>
<keyword evidence="3" id="KW-0812">Transmembrane</keyword>
<dbReference type="GO" id="GO:0016755">
    <property type="term" value="F:aminoacyltransferase activity"/>
    <property type="evidence" value="ECO:0007669"/>
    <property type="project" value="TreeGrafter"/>
</dbReference>
<keyword evidence="2" id="KW-1003">Cell membrane</keyword>
<keyword evidence="5" id="KW-0472">Membrane</keyword>
<evidence type="ECO:0000259" key="6">
    <source>
        <dbReference type="Pfam" id="PF09924"/>
    </source>
</evidence>
<dbReference type="PANTHER" id="PTHR34697:SF2">
    <property type="entry name" value="PHOSPHATIDYLGLYCEROL LYSYLTRANSFERASE"/>
    <property type="match status" value="1"/>
</dbReference>
<evidence type="ECO:0000256" key="5">
    <source>
        <dbReference type="ARBA" id="ARBA00023136"/>
    </source>
</evidence>
<dbReference type="PANTHER" id="PTHR34697">
    <property type="entry name" value="PHOSPHATIDYLGLYCEROL LYSYLTRANSFERASE"/>
    <property type="match status" value="1"/>
</dbReference>
<dbReference type="RefSeq" id="WP_144001244.1">
    <property type="nucleotide sequence ID" value="NZ_CP040916.1"/>
</dbReference>
<name>A0A516R1X7_STRST</name>
<dbReference type="InterPro" id="IPR016181">
    <property type="entry name" value="Acyl_CoA_acyltransferase"/>
</dbReference>
<proteinExistence type="predicted"/>